<evidence type="ECO:0000313" key="2">
    <source>
        <dbReference type="Proteomes" id="UP001341281"/>
    </source>
</evidence>
<protein>
    <submittedName>
        <fullName evidence="1">Uncharacterized protein</fullName>
    </submittedName>
</protein>
<keyword evidence="2" id="KW-1185">Reference proteome</keyword>
<name>A0AAQ3TXG5_PASNO</name>
<proteinExistence type="predicted"/>
<accession>A0AAQ3TXG5</accession>
<evidence type="ECO:0000313" key="1">
    <source>
        <dbReference type="EMBL" id="WVZ81393.1"/>
    </source>
</evidence>
<organism evidence="1 2">
    <name type="scientific">Paspalum notatum var. saurae</name>
    <dbReference type="NCBI Taxonomy" id="547442"/>
    <lineage>
        <taxon>Eukaryota</taxon>
        <taxon>Viridiplantae</taxon>
        <taxon>Streptophyta</taxon>
        <taxon>Embryophyta</taxon>
        <taxon>Tracheophyta</taxon>
        <taxon>Spermatophyta</taxon>
        <taxon>Magnoliopsida</taxon>
        <taxon>Liliopsida</taxon>
        <taxon>Poales</taxon>
        <taxon>Poaceae</taxon>
        <taxon>PACMAD clade</taxon>
        <taxon>Panicoideae</taxon>
        <taxon>Andropogonodae</taxon>
        <taxon>Paspaleae</taxon>
        <taxon>Paspalinae</taxon>
        <taxon>Paspalum</taxon>
    </lineage>
</organism>
<sequence>MPPFTLICLLSSKTNLQNPLSSSKE</sequence>
<gene>
    <name evidence="1" type="ORF">U9M48_028774</name>
</gene>
<dbReference type="EMBL" id="CP144750">
    <property type="protein sequence ID" value="WVZ81393.1"/>
    <property type="molecule type" value="Genomic_DNA"/>
</dbReference>
<dbReference type="Proteomes" id="UP001341281">
    <property type="component" value="Chromosome 06"/>
</dbReference>
<reference evidence="1 2" key="1">
    <citation type="submission" date="2024-02" db="EMBL/GenBank/DDBJ databases">
        <title>High-quality chromosome-scale genome assembly of Pensacola bahiagrass (Paspalum notatum Flugge var. saurae).</title>
        <authorList>
            <person name="Vega J.M."/>
            <person name="Podio M."/>
            <person name="Orjuela J."/>
            <person name="Siena L.A."/>
            <person name="Pessino S.C."/>
            <person name="Combes M.C."/>
            <person name="Mariac C."/>
            <person name="Albertini E."/>
            <person name="Pupilli F."/>
            <person name="Ortiz J.P.A."/>
            <person name="Leblanc O."/>
        </authorList>
    </citation>
    <scope>NUCLEOTIDE SEQUENCE [LARGE SCALE GENOMIC DNA]</scope>
    <source>
        <strain evidence="1">R1</strain>
        <tissue evidence="1">Leaf</tissue>
    </source>
</reference>
<dbReference type="AlphaFoldDB" id="A0AAQ3TXG5"/>